<accession>A0A9W7BN91</accession>
<organism evidence="3 4">
    <name type="scientific">Triparma laevis f. inornata</name>
    <dbReference type="NCBI Taxonomy" id="1714386"/>
    <lineage>
        <taxon>Eukaryota</taxon>
        <taxon>Sar</taxon>
        <taxon>Stramenopiles</taxon>
        <taxon>Ochrophyta</taxon>
        <taxon>Bolidophyceae</taxon>
        <taxon>Parmales</taxon>
        <taxon>Triparmaceae</taxon>
        <taxon>Triparma</taxon>
    </lineage>
</organism>
<dbReference type="Pfam" id="PF04194">
    <property type="entry name" value="PDCD2_C"/>
    <property type="match status" value="1"/>
</dbReference>
<evidence type="ECO:0000313" key="3">
    <source>
        <dbReference type="EMBL" id="GMH89708.1"/>
    </source>
</evidence>
<dbReference type="PANTHER" id="PTHR12298">
    <property type="entry name" value="PCDC2 PROGRAMMED CELL DEATH PROTEIN 2 -RELATED"/>
    <property type="match status" value="1"/>
</dbReference>
<evidence type="ECO:0000256" key="1">
    <source>
        <dbReference type="SAM" id="MobiDB-lite"/>
    </source>
</evidence>
<dbReference type="InterPro" id="IPR007320">
    <property type="entry name" value="PDCD2_C"/>
</dbReference>
<proteinExistence type="predicted"/>
<sequence>MSKPLVHLGFTNDEEPLDPFTSLPYPTWDGGKIGGLPFNLLPSTPLPLLPCPTCSTPLHFLLQIYAPADDVLGPETFHRMLCVFVCGVKGCEGCKVLRGQLGEENEFFMREEEDVDAPPKPPLFPPLLPQQPPPLCALCGLQPPKTLTCPSQNLPFCSRPHQLEYNSCITKPLSSNLPPKPLKSVFNEICIVVEEEPSETEGEVNIEEEMKKLGVITKTLEAEDTPSSEEEISPDGEEIDDEKMDQKDMNDITGSSGISDEVTINFLATIGKEKSQILRYSRWNSDNILWTSSKNIPGSIPNCGCGGERKFEFQVMPQILNYLNTDDDEQTDTAKVLLNNSRFEWGTIAVFTCVESCGGGWCEEFCWVQPPI</sequence>
<dbReference type="AlphaFoldDB" id="A0A9W7BN91"/>
<dbReference type="Proteomes" id="UP001162640">
    <property type="component" value="Unassembled WGS sequence"/>
</dbReference>
<dbReference type="PANTHER" id="PTHR12298:SF4">
    <property type="entry name" value="PROGRAMMED CELL DEATH PROTEIN 2"/>
    <property type="match status" value="1"/>
</dbReference>
<feature type="domain" description="Programmed cell death protein 2 C-terminal" evidence="2">
    <location>
        <begin position="260"/>
        <end position="369"/>
    </location>
</feature>
<dbReference type="EMBL" id="BLQM01000435">
    <property type="protein sequence ID" value="GMH89708.1"/>
    <property type="molecule type" value="Genomic_DNA"/>
</dbReference>
<evidence type="ECO:0000259" key="2">
    <source>
        <dbReference type="Pfam" id="PF04194"/>
    </source>
</evidence>
<evidence type="ECO:0000313" key="4">
    <source>
        <dbReference type="Proteomes" id="UP001162640"/>
    </source>
</evidence>
<dbReference type="GO" id="GO:0005737">
    <property type="term" value="C:cytoplasm"/>
    <property type="evidence" value="ECO:0007669"/>
    <property type="project" value="InterPro"/>
</dbReference>
<reference evidence="4" key="1">
    <citation type="journal article" date="2023" name="Commun. Biol.">
        <title>Genome analysis of Parmales, the sister group of diatoms, reveals the evolutionary specialization of diatoms from phago-mixotrophs to photoautotrophs.</title>
        <authorList>
            <person name="Ban H."/>
            <person name="Sato S."/>
            <person name="Yoshikawa S."/>
            <person name="Yamada K."/>
            <person name="Nakamura Y."/>
            <person name="Ichinomiya M."/>
            <person name="Sato N."/>
            <person name="Blanc-Mathieu R."/>
            <person name="Endo H."/>
            <person name="Kuwata A."/>
            <person name="Ogata H."/>
        </authorList>
    </citation>
    <scope>NUCLEOTIDE SEQUENCE [LARGE SCALE GENOMIC DNA]</scope>
</reference>
<protein>
    <recommendedName>
        <fullName evidence="2">Programmed cell death protein 2 C-terminal domain-containing protein</fullName>
    </recommendedName>
</protein>
<comment type="caution">
    <text evidence="3">The sequence shown here is derived from an EMBL/GenBank/DDBJ whole genome shotgun (WGS) entry which is preliminary data.</text>
</comment>
<feature type="compositionally biased region" description="Acidic residues" evidence="1">
    <location>
        <begin position="222"/>
        <end position="243"/>
    </location>
</feature>
<name>A0A9W7BN91_9STRA</name>
<gene>
    <name evidence="3" type="ORF">TL16_g11540</name>
</gene>
<feature type="region of interest" description="Disordered" evidence="1">
    <location>
        <begin position="220"/>
        <end position="246"/>
    </location>
</feature>